<dbReference type="InterPro" id="IPR004360">
    <property type="entry name" value="Glyas_Fos-R_dOase_dom"/>
</dbReference>
<dbReference type="Gene3D" id="3.10.180.10">
    <property type="entry name" value="2,3-Dihydroxybiphenyl 1,2-Dioxygenase, domain 1"/>
    <property type="match status" value="2"/>
</dbReference>
<dbReference type="CDD" id="cd07247">
    <property type="entry name" value="SgaA_N_like"/>
    <property type="match status" value="2"/>
</dbReference>
<proteinExistence type="predicted"/>
<accession>A0ABV7IC25</accession>
<dbReference type="Pfam" id="PF00903">
    <property type="entry name" value="Glyoxalase"/>
    <property type="match status" value="2"/>
</dbReference>
<dbReference type="PANTHER" id="PTHR33993:SF14">
    <property type="entry name" value="GB|AAF24581.1"/>
    <property type="match status" value="1"/>
</dbReference>
<dbReference type="InterPro" id="IPR052164">
    <property type="entry name" value="Anthracycline_SecMetBiosynth"/>
</dbReference>
<feature type="domain" description="VOC" evidence="1">
    <location>
        <begin position="7"/>
        <end position="124"/>
    </location>
</feature>
<keyword evidence="3" id="KW-1185">Reference proteome</keyword>
<protein>
    <submittedName>
        <fullName evidence="2">VOC family protein</fullName>
    </submittedName>
</protein>
<dbReference type="PANTHER" id="PTHR33993">
    <property type="entry name" value="GLYOXALASE-RELATED"/>
    <property type="match status" value="1"/>
</dbReference>
<dbReference type="EMBL" id="JBHRTE010000014">
    <property type="protein sequence ID" value="MFC3167063.1"/>
    <property type="molecule type" value="Genomic_DNA"/>
</dbReference>
<feature type="domain" description="VOC" evidence="1">
    <location>
        <begin position="144"/>
        <end position="258"/>
    </location>
</feature>
<gene>
    <name evidence="2" type="ORF">ACFOD7_03275</name>
</gene>
<sequence>MTKVHGQPIWFELMTAGGRLAAAGDFYKAVLGWQIADSGMEGFAYHLATSEGDMVAGLMEIPDNAAGMPPSWMLYFGVDDADRAAADVTAAGGHVHKGPDDIPGTGRFAVLSDPQGVPFGVLAPLPMMEGDAGGHAFDQRKAGHGNWTELMTTDPRAGLRFYADLFGWTAGEAMDMGAMGTYQLFRHDGTDIGGMMGITEGQQPFWLAYFGVNGVNPAIGRIRDAGGAVQHGPQEVPGGAHIAVATDPQGAWFAVVGPLETSA</sequence>
<organism evidence="2 3">
    <name type="scientific">Paracoccus fontiphilus</name>
    <dbReference type="NCBI Taxonomy" id="1815556"/>
    <lineage>
        <taxon>Bacteria</taxon>
        <taxon>Pseudomonadati</taxon>
        <taxon>Pseudomonadota</taxon>
        <taxon>Alphaproteobacteria</taxon>
        <taxon>Rhodobacterales</taxon>
        <taxon>Paracoccaceae</taxon>
        <taxon>Paracoccus</taxon>
    </lineage>
</organism>
<dbReference type="InterPro" id="IPR029068">
    <property type="entry name" value="Glyas_Bleomycin-R_OHBP_Dase"/>
</dbReference>
<dbReference type="PROSITE" id="PS51819">
    <property type="entry name" value="VOC"/>
    <property type="match status" value="2"/>
</dbReference>
<dbReference type="SUPFAM" id="SSF54593">
    <property type="entry name" value="Glyoxalase/Bleomycin resistance protein/Dihydroxybiphenyl dioxygenase"/>
    <property type="match status" value="2"/>
</dbReference>
<name>A0ABV7IC25_9RHOB</name>
<dbReference type="Proteomes" id="UP001595557">
    <property type="component" value="Unassembled WGS sequence"/>
</dbReference>
<evidence type="ECO:0000313" key="2">
    <source>
        <dbReference type="EMBL" id="MFC3167063.1"/>
    </source>
</evidence>
<evidence type="ECO:0000259" key="1">
    <source>
        <dbReference type="PROSITE" id="PS51819"/>
    </source>
</evidence>
<comment type="caution">
    <text evidence="2">The sequence shown here is derived from an EMBL/GenBank/DDBJ whole genome shotgun (WGS) entry which is preliminary data.</text>
</comment>
<reference evidence="3" key="1">
    <citation type="journal article" date="2019" name="Int. J. Syst. Evol. Microbiol.">
        <title>The Global Catalogue of Microorganisms (GCM) 10K type strain sequencing project: providing services to taxonomists for standard genome sequencing and annotation.</title>
        <authorList>
            <consortium name="The Broad Institute Genomics Platform"/>
            <consortium name="The Broad Institute Genome Sequencing Center for Infectious Disease"/>
            <person name="Wu L."/>
            <person name="Ma J."/>
        </authorList>
    </citation>
    <scope>NUCLEOTIDE SEQUENCE [LARGE SCALE GENOMIC DNA]</scope>
    <source>
        <strain evidence="3">KCTC 52239</strain>
    </source>
</reference>
<dbReference type="InterPro" id="IPR037523">
    <property type="entry name" value="VOC_core"/>
</dbReference>
<evidence type="ECO:0000313" key="3">
    <source>
        <dbReference type="Proteomes" id="UP001595557"/>
    </source>
</evidence>
<dbReference type="RefSeq" id="WP_207469824.1">
    <property type="nucleotide sequence ID" value="NZ_JAFNAW010000033.1"/>
</dbReference>